<dbReference type="EMBL" id="NMUH01003418">
    <property type="protein sequence ID" value="MQM05471.1"/>
    <property type="molecule type" value="Genomic_DNA"/>
</dbReference>
<dbReference type="PANTHER" id="PTHR31072:SF170">
    <property type="entry name" value="TRANSCRIPTION FACTOR TCP15-RELATED"/>
    <property type="match status" value="1"/>
</dbReference>
<keyword evidence="9" id="KW-1185">Reference proteome</keyword>
<evidence type="ECO:0000259" key="7">
    <source>
        <dbReference type="PROSITE" id="PS51369"/>
    </source>
</evidence>
<gene>
    <name evidence="8" type="ORF">Taro_038281</name>
</gene>
<dbReference type="InterPro" id="IPR005333">
    <property type="entry name" value="Transcription_factor_TCP"/>
</dbReference>
<comment type="subcellular location">
    <subcellularLocation>
        <location evidence="1">Nucleus</location>
    </subcellularLocation>
</comment>
<comment type="caution">
    <text evidence="8">The sequence shown here is derived from an EMBL/GenBank/DDBJ whole genome shotgun (WGS) entry which is preliminary data.</text>
</comment>
<evidence type="ECO:0000256" key="5">
    <source>
        <dbReference type="ARBA" id="ARBA00023242"/>
    </source>
</evidence>
<dbReference type="Pfam" id="PF03634">
    <property type="entry name" value="TCP"/>
    <property type="match status" value="1"/>
</dbReference>
<dbReference type="Proteomes" id="UP000652761">
    <property type="component" value="Unassembled WGS sequence"/>
</dbReference>
<dbReference type="OrthoDB" id="1911901at2759"/>
<accession>A0A843WIS1</accession>
<feature type="region of interest" description="Disordered" evidence="6">
    <location>
        <begin position="269"/>
        <end position="330"/>
    </location>
</feature>
<keyword evidence="5" id="KW-0539">Nucleus</keyword>
<dbReference type="AlphaFoldDB" id="A0A843WIS1"/>
<feature type="domain" description="TCP" evidence="7">
    <location>
        <begin position="64"/>
        <end position="118"/>
    </location>
</feature>
<evidence type="ECO:0000256" key="6">
    <source>
        <dbReference type="SAM" id="MobiDB-lite"/>
    </source>
</evidence>
<keyword evidence="2" id="KW-0805">Transcription regulation</keyword>
<evidence type="ECO:0000256" key="4">
    <source>
        <dbReference type="ARBA" id="ARBA00023163"/>
    </source>
</evidence>
<dbReference type="GO" id="GO:0005634">
    <property type="term" value="C:nucleus"/>
    <property type="evidence" value="ECO:0007669"/>
    <property type="project" value="UniProtKB-SubCell"/>
</dbReference>
<evidence type="ECO:0000313" key="9">
    <source>
        <dbReference type="Proteomes" id="UP000652761"/>
    </source>
</evidence>
<protein>
    <recommendedName>
        <fullName evidence="7">TCP domain-containing protein</fullName>
    </recommendedName>
</protein>
<feature type="compositionally biased region" description="Low complexity" evidence="6">
    <location>
        <begin position="300"/>
        <end position="311"/>
    </location>
</feature>
<dbReference type="GO" id="GO:0043565">
    <property type="term" value="F:sequence-specific DNA binding"/>
    <property type="evidence" value="ECO:0007669"/>
    <property type="project" value="TreeGrafter"/>
</dbReference>
<dbReference type="PROSITE" id="PS51369">
    <property type="entry name" value="TCP"/>
    <property type="match status" value="1"/>
</dbReference>
<evidence type="ECO:0000256" key="1">
    <source>
        <dbReference type="ARBA" id="ARBA00004123"/>
    </source>
</evidence>
<evidence type="ECO:0000256" key="2">
    <source>
        <dbReference type="ARBA" id="ARBA00023015"/>
    </source>
</evidence>
<evidence type="ECO:0000313" key="8">
    <source>
        <dbReference type="EMBL" id="MQM05471.1"/>
    </source>
</evidence>
<reference evidence="8" key="1">
    <citation type="submission" date="2017-07" db="EMBL/GenBank/DDBJ databases">
        <title>Taro Niue Genome Assembly and Annotation.</title>
        <authorList>
            <person name="Atibalentja N."/>
            <person name="Keating K."/>
            <person name="Fields C.J."/>
        </authorList>
    </citation>
    <scope>NUCLEOTIDE SEQUENCE</scope>
    <source>
        <strain evidence="8">Niue_2</strain>
        <tissue evidence="8">Leaf</tissue>
    </source>
</reference>
<dbReference type="PANTHER" id="PTHR31072">
    <property type="entry name" value="TRANSCRIPTION FACTOR TCP4-RELATED"/>
    <property type="match status" value="1"/>
</dbReference>
<proteinExistence type="predicted"/>
<sequence length="440" mass="46901">MEGHPDRRHNFHLQLLDRIEDDATPSFSAYPSLAMSTPGDAVPRPDTLLASVPPRKRPPKRASTKDRHTKVDGRGRRIRMPAACAARVFQLTRELGHRTDGETIEWLLQQAEPAVVAVTGTGTIPANFTSLNISSLRSSASSSVSALLDFHVASGSLDQTLQARLHGSAAPHHHQRQQQHHQQLQTQMAGYGQLSGHSQVPGTLWMVTSPTSAVADSIWTIPTGGNASIFRGSMPNAGIHFMNFPSPMVLLPGQQPGLSYGGSVGLTAGGGSGGGESHMGILESLGGYRQSPSREDDGGRASSSSELAQSRSRQRQGGSGGDGHHDAMSTNGQHEELSAVVAAHSKLIHAHLDGMRSGEGDANQPNLPGTRLITFLPQLLDKNFPSVAALWKPKSSTKKKNEVSILVLALECIRSITVPLTASKTFYLLPARVLQIISSA</sequence>
<feature type="compositionally biased region" description="Basic and acidic residues" evidence="6">
    <location>
        <begin position="63"/>
        <end position="75"/>
    </location>
</feature>
<keyword evidence="4" id="KW-0804">Transcription</keyword>
<name>A0A843WIS1_COLES</name>
<dbReference type="GO" id="GO:0003700">
    <property type="term" value="F:DNA-binding transcription factor activity"/>
    <property type="evidence" value="ECO:0007669"/>
    <property type="project" value="InterPro"/>
</dbReference>
<evidence type="ECO:0000256" key="3">
    <source>
        <dbReference type="ARBA" id="ARBA00023125"/>
    </source>
</evidence>
<dbReference type="InterPro" id="IPR017887">
    <property type="entry name" value="TF_TCP_subgr"/>
</dbReference>
<organism evidence="8 9">
    <name type="scientific">Colocasia esculenta</name>
    <name type="common">Wild taro</name>
    <name type="synonym">Arum esculentum</name>
    <dbReference type="NCBI Taxonomy" id="4460"/>
    <lineage>
        <taxon>Eukaryota</taxon>
        <taxon>Viridiplantae</taxon>
        <taxon>Streptophyta</taxon>
        <taxon>Embryophyta</taxon>
        <taxon>Tracheophyta</taxon>
        <taxon>Spermatophyta</taxon>
        <taxon>Magnoliopsida</taxon>
        <taxon>Liliopsida</taxon>
        <taxon>Araceae</taxon>
        <taxon>Aroideae</taxon>
        <taxon>Colocasieae</taxon>
        <taxon>Colocasia</taxon>
    </lineage>
</organism>
<keyword evidence="3" id="KW-0238">DNA-binding</keyword>
<feature type="region of interest" description="Disordered" evidence="6">
    <location>
        <begin position="26"/>
        <end position="76"/>
    </location>
</feature>